<reference evidence="7" key="1">
    <citation type="journal article" date="2020" name="Microb. Genom.">
        <title>Genetic diversity of clinical and environmental Mucorales isolates obtained from an investigation of mucormycosis cases among solid organ transplant recipients.</title>
        <authorList>
            <person name="Nguyen M.H."/>
            <person name="Kaul D."/>
            <person name="Muto C."/>
            <person name="Cheng S.J."/>
            <person name="Richter R.A."/>
            <person name="Bruno V.M."/>
            <person name="Liu G."/>
            <person name="Beyhan S."/>
            <person name="Sundermann A.J."/>
            <person name="Mounaud S."/>
            <person name="Pasculle A.W."/>
            <person name="Nierman W.C."/>
            <person name="Driscoll E."/>
            <person name="Cumbie R."/>
            <person name="Clancy C.J."/>
            <person name="Dupont C.L."/>
        </authorList>
    </citation>
    <scope>NUCLEOTIDE SEQUENCE</scope>
    <source>
        <strain evidence="7">GL11</strain>
    </source>
</reference>
<organism evidence="7 8">
    <name type="scientific">Rhizopus oryzae</name>
    <name type="common">Mucormycosis agent</name>
    <name type="synonym">Rhizopus arrhizus var. delemar</name>
    <dbReference type="NCBI Taxonomy" id="64495"/>
    <lineage>
        <taxon>Eukaryota</taxon>
        <taxon>Fungi</taxon>
        <taxon>Fungi incertae sedis</taxon>
        <taxon>Mucoromycota</taxon>
        <taxon>Mucoromycotina</taxon>
        <taxon>Mucoromycetes</taxon>
        <taxon>Mucorales</taxon>
        <taxon>Mucorineae</taxon>
        <taxon>Rhizopodaceae</taxon>
        <taxon>Rhizopus</taxon>
    </lineage>
</organism>
<evidence type="ECO:0000256" key="2">
    <source>
        <dbReference type="ARBA" id="ARBA00022723"/>
    </source>
</evidence>
<dbReference type="PANTHER" id="PTHR10543:SF24">
    <property type="entry name" value="CAROTENOID ISOMEROOXYGENASE"/>
    <property type="match status" value="1"/>
</dbReference>
<evidence type="ECO:0000256" key="6">
    <source>
        <dbReference type="SAM" id="MobiDB-lite"/>
    </source>
</evidence>
<dbReference type="InterPro" id="IPR004294">
    <property type="entry name" value="Carotenoid_Oase"/>
</dbReference>
<evidence type="ECO:0000313" key="8">
    <source>
        <dbReference type="Proteomes" id="UP000716291"/>
    </source>
</evidence>
<evidence type="ECO:0000256" key="1">
    <source>
        <dbReference type="ARBA" id="ARBA00006787"/>
    </source>
</evidence>
<feature type="binding site" evidence="5">
    <location>
        <position position="669"/>
    </location>
    <ligand>
        <name>Fe cation</name>
        <dbReference type="ChEBI" id="CHEBI:24875"/>
        <note>catalytic</note>
    </ligand>
</feature>
<evidence type="ECO:0000313" key="7">
    <source>
        <dbReference type="EMBL" id="KAG1308659.1"/>
    </source>
</evidence>
<dbReference type="OrthoDB" id="407010at2759"/>
<dbReference type="AlphaFoldDB" id="A0A9P6X9S5"/>
<feature type="region of interest" description="Disordered" evidence="6">
    <location>
        <begin position="1"/>
        <end position="35"/>
    </location>
</feature>
<dbReference type="Pfam" id="PF03055">
    <property type="entry name" value="RPE65"/>
    <property type="match status" value="1"/>
</dbReference>
<evidence type="ECO:0000256" key="3">
    <source>
        <dbReference type="ARBA" id="ARBA00023002"/>
    </source>
</evidence>
<proteinExistence type="inferred from homology"/>
<keyword evidence="2 5" id="KW-0479">Metal-binding</keyword>
<keyword evidence="4 5" id="KW-0408">Iron</keyword>
<protein>
    <submittedName>
        <fullName evidence="7">Uncharacterized protein</fullName>
    </submittedName>
</protein>
<sequence>MAENTKLVDTEDNNTALEVNPPEASLEWENEDKKEPHPLSIQTLDQYENDPWAQPANENDVLTEHDILVEGRKQTAPTAITTAAIVDQQQQEQTTIPTPTVTTPTVTTPTITPITTTAATSPVSQDISAIKANTIDDLRISGQLPKWLIGEYFTVGPGTFDVKYNRKVEVDGELQLVSALYTFGHWFDALPLVNRFDLNGQRNTITYRNKLTSRRLIEKIRDHHGYSPLHPAGLYMSNTNQTVLSKILKNATKPNKPDAEPCGARILTKIPGLDGRLFCQNHANHANPFDLKPTRLLTWSEINPAFKGTSSCPNGQYDSRTGEYINFTMEVGYQSVKYHFFSISDQNPKGTLITSITAPMAYVNTFSITPKYIIFVIHPMLANASGVKYNWCESIMDSFSFRSSEPTLFYVISRERRELIAIYRSEPCFIMNHINAYEEQDMIYLDMICYPDDTIARQLTTHFLRQPAKMEPSRLMGSEVRRYKLTRLEDEHIAYLSHKPAKSRLSSILNVFKTDTATQTKYSETADNRWYSWMPTAPYDQRVSPSIELPQINPHFKMYKHTMMYGLGFSASNSLKHGAIWDSIVKINLETKAIMTSWHQENCYPSEAVFVPRPSIGPEDQVGEDEGVLLSVVMNASTSTSFLLVLDANNLQVLATADLERLVPISFAHGDCRLLESY</sequence>
<keyword evidence="3" id="KW-0560">Oxidoreductase</keyword>
<dbReference type="GO" id="GO:0046872">
    <property type="term" value="F:metal ion binding"/>
    <property type="evidence" value="ECO:0007669"/>
    <property type="project" value="UniProtKB-KW"/>
</dbReference>
<keyword evidence="8" id="KW-1185">Reference proteome</keyword>
<evidence type="ECO:0000256" key="5">
    <source>
        <dbReference type="PIRSR" id="PIRSR604294-1"/>
    </source>
</evidence>
<dbReference type="GO" id="GO:0010436">
    <property type="term" value="F:carotenoid dioxygenase activity"/>
    <property type="evidence" value="ECO:0007669"/>
    <property type="project" value="TreeGrafter"/>
</dbReference>
<comment type="cofactor">
    <cofactor evidence="5">
        <name>Fe(2+)</name>
        <dbReference type="ChEBI" id="CHEBI:29033"/>
    </cofactor>
    <text evidence="5">Binds 1 Fe(2+) ion per subunit.</text>
</comment>
<comment type="similarity">
    <text evidence="1">Belongs to the carotenoid oxygenase family.</text>
</comment>
<name>A0A9P6X9S5_RHIOR</name>
<dbReference type="GO" id="GO:0016121">
    <property type="term" value="P:carotene catabolic process"/>
    <property type="evidence" value="ECO:0007669"/>
    <property type="project" value="TreeGrafter"/>
</dbReference>
<dbReference type="EMBL" id="JAANQT010000749">
    <property type="protein sequence ID" value="KAG1308659.1"/>
    <property type="molecule type" value="Genomic_DNA"/>
</dbReference>
<dbReference type="Proteomes" id="UP000716291">
    <property type="component" value="Unassembled WGS sequence"/>
</dbReference>
<evidence type="ECO:0000256" key="4">
    <source>
        <dbReference type="ARBA" id="ARBA00023004"/>
    </source>
</evidence>
<accession>A0A9P6X9S5</accession>
<dbReference type="PANTHER" id="PTHR10543">
    <property type="entry name" value="BETA-CAROTENE DIOXYGENASE"/>
    <property type="match status" value="1"/>
</dbReference>
<comment type="caution">
    <text evidence="7">The sequence shown here is derived from an EMBL/GenBank/DDBJ whole genome shotgun (WGS) entry which is preliminary data.</text>
</comment>
<gene>
    <name evidence="7" type="ORF">G6F64_005886</name>
</gene>